<dbReference type="PROSITE" id="PS51186">
    <property type="entry name" value="GNAT"/>
    <property type="match status" value="1"/>
</dbReference>
<accession>A0A399JCG6</accession>
<dbReference type="InterPro" id="IPR016181">
    <property type="entry name" value="Acyl_CoA_acyltransferase"/>
</dbReference>
<reference evidence="2 3" key="1">
    <citation type="submission" date="2018-07" db="EMBL/GenBank/DDBJ databases">
        <title>Arthrobacter sp. nov., isolated from raw cow's milk with high bacterial count.</title>
        <authorList>
            <person name="Hahne J."/>
            <person name="Isele D."/>
            <person name="Lipski A."/>
        </authorList>
    </citation>
    <scope>NUCLEOTIDE SEQUENCE [LARGE SCALE GENOMIC DNA]</scope>
    <source>
        <strain evidence="2 3">JZ R-35</strain>
    </source>
</reference>
<dbReference type="RefSeq" id="WP_119424698.1">
    <property type="nucleotide sequence ID" value="NZ_QQXK01000014.1"/>
</dbReference>
<name>A0A399JCG6_9MICC</name>
<dbReference type="Gene3D" id="3.40.630.30">
    <property type="match status" value="1"/>
</dbReference>
<dbReference type="GO" id="GO:0016747">
    <property type="term" value="F:acyltransferase activity, transferring groups other than amino-acyl groups"/>
    <property type="evidence" value="ECO:0007669"/>
    <property type="project" value="InterPro"/>
</dbReference>
<gene>
    <name evidence="2" type="ORF">DWB68_08450</name>
</gene>
<proteinExistence type="predicted"/>
<feature type="domain" description="N-acetyltransferase" evidence="1">
    <location>
        <begin position="138"/>
        <end position="277"/>
    </location>
</feature>
<sequence>MIDKSQLLAEYDRHLRAGVEMAGTASVDRLGPLYLGVYGTPGEEQTGFVSYAGLGVDPEHPDTPADRARVDEVVRRIVAWRDARPELSEVEVKTRAHDRAEGLSEALAAAGFEPEEPESVMIGPLEGLVGTPAPEGITIAPALTEEAMWAAARMEDEVFGSTFAQRIVPELLRRRAAGEPVTLWSAIADGRVVSAGRIEPVAGTPFAGVWGGATLPEYRGRGIYRALTSARAASVAGLGVRLIHSDSTEDSRPILERAGLIKVTETTPFVWRRGGTA</sequence>
<keyword evidence="2" id="KW-0808">Transferase</keyword>
<organism evidence="2 3">
    <name type="scientific">Galactobacter valiniphilus</name>
    <dbReference type="NCBI Taxonomy" id="2676122"/>
    <lineage>
        <taxon>Bacteria</taxon>
        <taxon>Bacillati</taxon>
        <taxon>Actinomycetota</taxon>
        <taxon>Actinomycetes</taxon>
        <taxon>Micrococcales</taxon>
        <taxon>Micrococcaceae</taxon>
        <taxon>Galactobacter</taxon>
    </lineage>
</organism>
<dbReference type="AlphaFoldDB" id="A0A399JCG6"/>
<dbReference type="CDD" id="cd04301">
    <property type="entry name" value="NAT_SF"/>
    <property type="match status" value="1"/>
</dbReference>
<dbReference type="EMBL" id="QQXK01000014">
    <property type="protein sequence ID" value="RII42247.1"/>
    <property type="molecule type" value="Genomic_DNA"/>
</dbReference>
<comment type="caution">
    <text evidence="2">The sequence shown here is derived from an EMBL/GenBank/DDBJ whole genome shotgun (WGS) entry which is preliminary data.</text>
</comment>
<protein>
    <submittedName>
        <fullName evidence="2">GNAT family N-acetyltransferase</fullName>
    </submittedName>
</protein>
<dbReference type="Proteomes" id="UP000265419">
    <property type="component" value="Unassembled WGS sequence"/>
</dbReference>
<evidence type="ECO:0000313" key="2">
    <source>
        <dbReference type="EMBL" id="RII42247.1"/>
    </source>
</evidence>
<evidence type="ECO:0000313" key="3">
    <source>
        <dbReference type="Proteomes" id="UP000265419"/>
    </source>
</evidence>
<dbReference type="SUPFAM" id="SSF55729">
    <property type="entry name" value="Acyl-CoA N-acyltransferases (Nat)"/>
    <property type="match status" value="1"/>
</dbReference>
<dbReference type="InterPro" id="IPR000182">
    <property type="entry name" value="GNAT_dom"/>
</dbReference>
<keyword evidence="3" id="KW-1185">Reference proteome</keyword>
<evidence type="ECO:0000259" key="1">
    <source>
        <dbReference type="PROSITE" id="PS51186"/>
    </source>
</evidence>